<dbReference type="PANTHER" id="PTHR42920:SF5">
    <property type="entry name" value="EAMA DOMAIN-CONTAINING PROTEIN"/>
    <property type="match status" value="1"/>
</dbReference>
<dbReference type="OrthoDB" id="9804865at2"/>
<protein>
    <submittedName>
        <fullName evidence="9">DMT family transporter</fullName>
    </submittedName>
</protein>
<reference evidence="10" key="1">
    <citation type="submission" date="2019-08" db="EMBL/GenBank/DDBJ databases">
        <authorList>
            <person name="Zheng X."/>
        </authorList>
    </citation>
    <scope>NUCLEOTIDE SEQUENCE [LARGE SCALE GENOMIC DNA]</scope>
    <source>
        <strain evidence="10">FJAT-25496</strain>
    </source>
</reference>
<dbReference type="InterPro" id="IPR000620">
    <property type="entry name" value="EamA_dom"/>
</dbReference>
<evidence type="ECO:0000256" key="4">
    <source>
        <dbReference type="ARBA" id="ARBA00022692"/>
    </source>
</evidence>
<feature type="transmembrane region" description="Helical" evidence="7">
    <location>
        <begin position="103"/>
        <end position="122"/>
    </location>
</feature>
<evidence type="ECO:0000256" key="7">
    <source>
        <dbReference type="SAM" id="Phobius"/>
    </source>
</evidence>
<name>A0A5B8Z5K7_CYTDA</name>
<feature type="transmembrane region" description="Helical" evidence="7">
    <location>
        <begin position="183"/>
        <end position="203"/>
    </location>
</feature>
<evidence type="ECO:0000313" key="10">
    <source>
        <dbReference type="Proteomes" id="UP000321555"/>
    </source>
</evidence>
<evidence type="ECO:0000256" key="6">
    <source>
        <dbReference type="ARBA" id="ARBA00023136"/>
    </source>
</evidence>
<dbReference type="PANTHER" id="PTHR42920">
    <property type="entry name" value="OS03G0707200 PROTEIN-RELATED"/>
    <property type="match status" value="1"/>
</dbReference>
<comment type="subcellular location">
    <subcellularLocation>
        <location evidence="1">Cell membrane</location>
        <topology evidence="1">Multi-pass membrane protein</topology>
    </subcellularLocation>
</comment>
<dbReference type="Pfam" id="PF00892">
    <property type="entry name" value="EamA"/>
    <property type="match status" value="2"/>
</dbReference>
<sequence length="312" mass="34279">MIIELKKSVLFADASLLLIAFIWGATFVLVQNAIAFLEPFSFNGVRFSIAAILLGSWLLVFERKQLKHFNKKLIISGIIIGIFLFIGYAFQTLGLLFTSSSKAGFITGLSVVLVPLFSFFLLKIKPGRNAIIGVSIATCGLYLLTMTDSVSLNIGDGYVFICAIGFAMHIILTGKYSSKFPSLLLTVVQILTVAVLSIVFAYLTEDWKQAVRPEVILQGKVLSALIITSVFATALAFFAQTSFQKYTTPTRVALIFATEPVFAAGTAYIWAHERLSYSAIIGCILIFAGMIFAELPRKKKKLSMKEEHNEAV</sequence>
<keyword evidence="5 7" id="KW-1133">Transmembrane helix</keyword>
<organism evidence="9 10">
    <name type="scientific">Cytobacillus dafuensis</name>
    <name type="common">Bacillus dafuensis</name>
    <dbReference type="NCBI Taxonomy" id="1742359"/>
    <lineage>
        <taxon>Bacteria</taxon>
        <taxon>Bacillati</taxon>
        <taxon>Bacillota</taxon>
        <taxon>Bacilli</taxon>
        <taxon>Bacillales</taxon>
        <taxon>Bacillaceae</taxon>
        <taxon>Cytobacillus</taxon>
    </lineage>
</organism>
<dbReference type="InterPro" id="IPR051258">
    <property type="entry name" value="Diverse_Substrate_Transporter"/>
</dbReference>
<dbReference type="Proteomes" id="UP000321555">
    <property type="component" value="Chromosome"/>
</dbReference>
<feature type="transmembrane region" description="Helical" evidence="7">
    <location>
        <begin position="251"/>
        <end position="271"/>
    </location>
</feature>
<evidence type="ECO:0000256" key="5">
    <source>
        <dbReference type="ARBA" id="ARBA00022989"/>
    </source>
</evidence>
<evidence type="ECO:0000256" key="1">
    <source>
        <dbReference type="ARBA" id="ARBA00004651"/>
    </source>
</evidence>
<feature type="transmembrane region" description="Helical" evidence="7">
    <location>
        <begin position="157"/>
        <end position="176"/>
    </location>
</feature>
<keyword evidence="6 7" id="KW-0472">Membrane</keyword>
<feature type="transmembrane region" description="Helical" evidence="7">
    <location>
        <begin position="215"/>
        <end position="239"/>
    </location>
</feature>
<dbReference type="SUPFAM" id="SSF103481">
    <property type="entry name" value="Multidrug resistance efflux transporter EmrE"/>
    <property type="match status" value="2"/>
</dbReference>
<evidence type="ECO:0000256" key="2">
    <source>
        <dbReference type="ARBA" id="ARBA00007362"/>
    </source>
</evidence>
<feature type="transmembrane region" description="Helical" evidence="7">
    <location>
        <begin position="129"/>
        <end position="145"/>
    </location>
</feature>
<dbReference type="STRING" id="1742359.GCA_001439625_01988"/>
<feature type="transmembrane region" description="Helical" evidence="7">
    <location>
        <begin position="277"/>
        <end position="295"/>
    </location>
</feature>
<feature type="transmembrane region" description="Helical" evidence="7">
    <location>
        <begin position="9"/>
        <end position="34"/>
    </location>
</feature>
<evidence type="ECO:0000256" key="3">
    <source>
        <dbReference type="ARBA" id="ARBA00022475"/>
    </source>
</evidence>
<feature type="domain" description="EamA" evidence="8">
    <location>
        <begin position="12"/>
        <end position="145"/>
    </location>
</feature>
<dbReference type="EMBL" id="CP042593">
    <property type="protein sequence ID" value="QED48364.1"/>
    <property type="molecule type" value="Genomic_DNA"/>
</dbReference>
<dbReference type="KEGG" id="bda:FSZ17_14570"/>
<dbReference type="InterPro" id="IPR037185">
    <property type="entry name" value="EmrE-like"/>
</dbReference>
<keyword evidence="3" id="KW-1003">Cell membrane</keyword>
<proteinExistence type="inferred from homology"/>
<evidence type="ECO:0000259" key="8">
    <source>
        <dbReference type="Pfam" id="PF00892"/>
    </source>
</evidence>
<feature type="transmembrane region" description="Helical" evidence="7">
    <location>
        <begin position="73"/>
        <end position="97"/>
    </location>
</feature>
<comment type="similarity">
    <text evidence="2">Belongs to the EamA transporter family.</text>
</comment>
<feature type="transmembrane region" description="Helical" evidence="7">
    <location>
        <begin position="40"/>
        <end position="61"/>
    </location>
</feature>
<evidence type="ECO:0000313" key="9">
    <source>
        <dbReference type="EMBL" id="QED48364.1"/>
    </source>
</evidence>
<gene>
    <name evidence="9" type="ORF">FSZ17_14570</name>
</gene>
<keyword evidence="4 7" id="KW-0812">Transmembrane</keyword>
<dbReference type="AlphaFoldDB" id="A0A5B8Z5K7"/>
<feature type="domain" description="EamA" evidence="8">
    <location>
        <begin position="154"/>
        <end position="292"/>
    </location>
</feature>
<accession>A0A5B8Z5K7</accession>
<dbReference type="GO" id="GO:0005886">
    <property type="term" value="C:plasma membrane"/>
    <property type="evidence" value="ECO:0007669"/>
    <property type="project" value="UniProtKB-SubCell"/>
</dbReference>
<keyword evidence="10" id="KW-1185">Reference proteome</keyword>